<dbReference type="STRING" id="1489064.WH96_04275"/>
<organism evidence="2 3">
    <name type="scientific">Kiloniella spongiae</name>
    <dbReference type="NCBI Taxonomy" id="1489064"/>
    <lineage>
        <taxon>Bacteria</taxon>
        <taxon>Pseudomonadati</taxon>
        <taxon>Pseudomonadota</taxon>
        <taxon>Alphaproteobacteria</taxon>
        <taxon>Rhodospirillales</taxon>
        <taxon>Kiloniellaceae</taxon>
        <taxon>Kiloniella</taxon>
    </lineage>
</organism>
<protein>
    <submittedName>
        <fullName evidence="2">Uncharacterized protein</fullName>
    </submittedName>
</protein>
<evidence type="ECO:0000313" key="3">
    <source>
        <dbReference type="Proteomes" id="UP000035444"/>
    </source>
</evidence>
<name>A0A0H2MGR9_9PROT</name>
<dbReference type="RefSeq" id="WP_047762913.1">
    <property type="nucleotide sequence ID" value="NZ_LAQL01000003.1"/>
</dbReference>
<sequence>MASREKDGGTTSKKISDKKRESLARSKEQFASLQESLRQSVAQMEQWGSWAQDLIESRDDEIAALQARVDALETRLLREAGDEPRLTNAQKREAITAYLTDPERTNWSDREIARQVGTSPQTVANWRQRLSVTSRRGQDRTVIRGGKVFKMRTDNIGQNKG</sequence>
<evidence type="ECO:0000313" key="2">
    <source>
        <dbReference type="EMBL" id="KLN61578.1"/>
    </source>
</evidence>
<feature type="region of interest" description="Disordered" evidence="1">
    <location>
        <begin position="1"/>
        <end position="27"/>
    </location>
</feature>
<dbReference type="EMBL" id="LAQL01000003">
    <property type="protein sequence ID" value="KLN61578.1"/>
    <property type="molecule type" value="Genomic_DNA"/>
</dbReference>
<dbReference type="AlphaFoldDB" id="A0A0H2MGR9"/>
<evidence type="ECO:0000256" key="1">
    <source>
        <dbReference type="SAM" id="MobiDB-lite"/>
    </source>
</evidence>
<keyword evidence="3" id="KW-1185">Reference proteome</keyword>
<accession>A0A0H2MGR9</accession>
<dbReference type="Proteomes" id="UP000035444">
    <property type="component" value="Unassembled WGS sequence"/>
</dbReference>
<comment type="caution">
    <text evidence="2">The sequence shown here is derived from an EMBL/GenBank/DDBJ whole genome shotgun (WGS) entry which is preliminary data.</text>
</comment>
<dbReference type="OrthoDB" id="189843at2"/>
<proteinExistence type="predicted"/>
<gene>
    <name evidence="2" type="ORF">WH96_04275</name>
</gene>
<reference evidence="2 3" key="1">
    <citation type="submission" date="2015-03" db="EMBL/GenBank/DDBJ databases">
        <title>Genome Sequence of Kiloniella spongiae MEBiC09566, isolated from a marine sponge.</title>
        <authorList>
            <person name="Shao Z."/>
            <person name="Wang L."/>
            <person name="Li X."/>
        </authorList>
    </citation>
    <scope>NUCLEOTIDE SEQUENCE [LARGE SCALE GENOMIC DNA]</scope>
    <source>
        <strain evidence="2 3">MEBiC09566</strain>
    </source>
</reference>